<feature type="region of interest" description="Disordered" evidence="1">
    <location>
        <begin position="1"/>
        <end position="32"/>
    </location>
</feature>
<feature type="region of interest" description="Disordered" evidence="1">
    <location>
        <begin position="62"/>
        <end position="85"/>
    </location>
</feature>
<dbReference type="OrthoDB" id="2299976at2759"/>
<comment type="caution">
    <text evidence="2">The sequence shown here is derived from an EMBL/GenBank/DDBJ whole genome shotgun (WGS) entry which is preliminary data.</text>
</comment>
<accession>A0A8H7RLN3</accession>
<dbReference type="Proteomes" id="UP000646827">
    <property type="component" value="Unassembled WGS sequence"/>
</dbReference>
<name>A0A8H7RLN3_9FUNG</name>
<feature type="compositionally biased region" description="Polar residues" evidence="1">
    <location>
        <begin position="1"/>
        <end position="19"/>
    </location>
</feature>
<feature type="compositionally biased region" description="Polar residues" evidence="1">
    <location>
        <begin position="64"/>
        <end position="73"/>
    </location>
</feature>
<evidence type="ECO:0000313" key="2">
    <source>
        <dbReference type="EMBL" id="KAG2213332.1"/>
    </source>
</evidence>
<dbReference type="EMBL" id="JAEPRB010000689">
    <property type="protein sequence ID" value="KAG2213332.1"/>
    <property type="molecule type" value="Genomic_DNA"/>
</dbReference>
<sequence>MTVTTSKHNVSLTTDQQLTIAERKKSNPRTTNGELALWAKDQFKLFKAPDISTISKALKRQKLQEQTETSSIDTSRKRQQQAKHPILFFTDRIADNIK</sequence>
<protein>
    <recommendedName>
        <fullName evidence="4">ARS-binding protein 1 N-terminal domain-containing protein</fullName>
    </recommendedName>
</protein>
<proteinExistence type="predicted"/>
<keyword evidence="3" id="KW-1185">Reference proteome</keyword>
<organism evidence="2 3">
    <name type="scientific">Circinella minor</name>
    <dbReference type="NCBI Taxonomy" id="1195481"/>
    <lineage>
        <taxon>Eukaryota</taxon>
        <taxon>Fungi</taxon>
        <taxon>Fungi incertae sedis</taxon>
        <taxon>Mucoromycota</taxon>
        <taxon>Mucoromycotina</taxon>
        <taxon>Mucoromycetes</taxon>
        <taxon>Mucorales</taxon>
        <taxon>Lichtheimiaceae</taxon>
        <taxon>Circinella</taxon>
    </lineage>
</organism>
<evidence type="ECO:0008006" key="4">
    <source>
        <dbReference type="Google" id="ProtNLM"/>
    </source>
</evidence>
<evidence type="ECO:0000313" key="3">
    <source>
        <dbReference type="Proteomes" id="UP000646827"/>
    </source>
</evidence>
<evidence type="ECO:0000256" key="1">
    <source>
        <dbReference type="SAM" id="MobiDB-lite"/>
    </source>
</evidence>
<gene>
    <name evidence="2" type="ORF">INT45_013199</name>
</gene>
<reference evidence="2 3" key="1">
    <citation type="submission" date="2020-12" db="EMBL/GenBank/DDBJ databases">
        <title>Metabolic potential, ecology and presence of endohyphal bacteria is reflected in genomic diversity of Mucoromycotina.</title>
        <authorList>
            <person name="Muszewska A."/>
            <person name="Okrasinska A."/>
            <person name="Steczkiewicz K."/>
            <person name="Drgas O."/>
            <person name="Orlowska M."/>
            <person name="Perlinska-Lenart U."/>
            <person name="Aleksandrzak-Piekarczyk T."/>
            <person name="Szatraj K."/>
            <person name="Zielenkiewicz U."/>
            <person name="Pilsyk S."/>
            <person name="Malc E."/>
            <person name="Mieczkowski P."/>
            <person name="Kruszewska J.S."/>
            <person name="Biernat P."/>
            <person name="Pawlowska J."/>
        </authorList>
    </citation>
    <scope>NUCLEOTIDE SEQUENCE [LARGE SCALE GENOMIC DNA]</scope>
    <source>
        <strain evidence="2 3">CBS 142.35</strain>
    </source>
</reference>
<dbReference type="AlphaFoldDB" id="A0A8H7RLN3"/>